<protein>
    <submittedName>
        <fullName evidence="2">Uncharacterized protein</fullName>
    </submittedName>
</protein>
<keyword evidence="1" id="KW-0472">Membrane</keyword>
<dbReference type="AlphaFoldDB" id="A0A2M9WHH4"/>
<feature type="transmembrane region" description="Helical" evidence="1">
    <location>
        <begin position="12"/>
        <end position="32"/>
    </location>
</feature>
<dbReference type="RefSeq" id="WP_100700269.1">
    <property type="nucleotide sequence ID" value="NZ_MLFP01000019.1"/>
</dbReference>
<keyword evidence="1" id="KW-1133">Transmembrane helix</keyword>
<feature type="transmembrane region" description="Helical" evidence="1">
    <location>
        <begin position="38"/>
        <end position="60"/>
    </location>
</feature>
<name>A0A2M9WHH4_9GAMM</name>
<keyword evidence="1" id="KW-0812">Transmembrane</keyword>
<proteinExistence type="predicted"/>
<keyword evidence="3" id="KW-1185">Reference proteome</keyword>
<evidence type="ECO:0000313" key="3">
    <source>
        <dbReference type="Proteomes" id="UP000232062"/>
    </source>
</evidence>
<evidence type="ECO:0000256" key="1">
    <source>
        <dbReference type="SAM" id="Phobius"/>
    </source>
</evidence>
<dbReference type="EMBL" id="PIQI01000009">
    <property type="protein sequence ID" value="PJZ06995.1"/>
    <property type="molecule type" value="Genomic_DNA"/>
</dbReference>
<sequence>MKKVFTPCWRRYAPEIVATGIICTGEMLFFHWIRGISWAGSVVLALFVYVAGAALGTLLCRLPRRPEN</sequence>
<organism evidence="2 3">
    <name type="scientific">Pantoea rodasii</name>
    <dbReference type="NCBI Taxonomy" id="1076549"/>
    <lineage>
        <taxon>Bacteria</taxon>
        <taxon>Pseudomonadati</taxon>
        <taxon>Pseudomonadota</taxon>
        <taxon>Gammaproteobacteria</taxon>
        <taxon>Enterobacterales</taxon>
        <taxon>Erwiniaceae</taxon>
        <taxon>Pantoea</taxon>
    </lineage>
</organism>
<accession>A0A2M9WHH4</accession>
<reference evidence="2 3" key="1">
    <citation type="submission" date="2017-11" db="EMBL/GenBank/DDBJ databases">
        <title>The genome sequence of Pantoea rodasii DSM 26611.</title>
        <authorList>
            <person name="Gao J."/>
            <person name="Mao X."/>
            <person name="Sun J."/>
        </authorList>
    </citation>
    <scope>NUCLEOTIDE SEQUENCE [LARGE SCALE GENOMIC DNA]</scope>
    <source>
        <strain evidence="2 3">DSM 26611</strain>
    </source>
</reference>
<comment type="caution">
    <text evidence="2">The sequence shown here is derived from an EMBL/GenBank/DDBJ whole genome shotgun (WGS) entry which is preliminary data.</text>
</comment>
<evidence type="ECO:0000313" key="2">
    <source>
        <dbReference type="EMBL" id="PJZ06995.1"/>
    </source>
</evidence>
<dbReference type="Proteomes" id="UP000232062">
    <property type="component" value="Unassembled WGS sequence"/>
</dbReference>
<dbReference type="STRING" id="1076549.HA45_19455"/>
<gene>
    <name evidence="2" type="ORF">PRCB_02995</name>
</gene>